<dbReference type="Pfam" id="PF07690">
    <property type="entry name" value="MFS_1"/>
    <property type="match status" value="1"/>
</dbReference>
<feature type="transmembrane region" description="Helical" evidence="1">
    <location>
        <begin position="20"/>
        <end position="39"/>
    </location>
</feature>
<organism evidence="2 3">
    <name type="scientific">Bogoriella caseilytica</name>
    <dbReference type="NCBI Taxonomy" id="56055"/>
    <lineage>
        <taxon>Bacteria</taxon>
        <taxon>Bacillati</taxon>
        <taxon>Actinomycetota</taxon>
        <taxon>Actinomycetes</taxon>
        <taxon>Micrococcales</taxon>
        <taxon>Bogoriellaceae</taxon>
        <taxon>Bogoriella</taxon>
    </lineage>
</organism>
<dbReference type="AlphaFoldDB" id="A0A3N2BCN0"/>
<evidence type="ECO:0000313" key="2">
    <source>
        <dbReference type="EMBL" id="ROR73010.1"/>
    </source>
</evidence>
<reference evidence="2 3" key="1">
    <citation type="submission" date="2018-11" db="EMBL/GenBank/DDBJ databases">
        <title>Sequencing the genomes of 1000 actinobacteria strains.</title>
        <authorList>
            <person name="Klenk H.-P."/>
        </authorList>
    </citation>
    <scope>NUCLEOTIDE SEQUENCE [LARGE SCALE GENOMIC DNA]</scope>
    <source>
        <strain evidence="2 3">DSM 11294</strain>
    </source>
</reference>
<name>A0A3N2BCN0_9MICO</name>
<feature type="transmembrane region" description="Helical" evidence="1">
    <location>
        <begin position="146"/>
        <end position="166"/>
    </location>
</feature>
<comment type="caution">
    <text evidence="2">The sequence shown here is derived from an EMBL/GenBank/DDBJ whole genome shotgun (WGS) entry which is preliminary data.</text>
</comment>
<feature type="transmembrane region" description="Helical" evidence="1">
    <location>
        <begin position="87"/>
        <end position="106"/>
    </location>
</feature>
<dbReference type="OrthoDB" id="2957247at2"/>
<keyword evidence="3" id="KW-1185">Reference proteome</keyword>
<dbReference type="SUPFAM" id="SSF103473">
    <property type="entry name" value="MFS general substrate transporter"/>
    <property type="match status" value="1"/>
</dbReference>
<feature type="transmembrane region" description="Helical" evidence="1">
    <location>
        <begin position="255"/>
        <end position="274"/>
    </location>
</feature>
<feature type="transmembrane region" description="Helical" evidence="1">
    <location>
        <begin position="343"/>
        <end position="364"/>
    </location>
</feature>
<dbReference type="Proteomes" id="UP000280668">
    <property type="component" value="Unassembled WGS sequence"/>
</dbReference>
<feature type="transmembrane region" description="Helical" evidence="1">
    <location>
        <begin position="59"/>
        <end position="80"/>
    </location>
</feature>
<keyword evidence="1" id="KW-0472">Membrane</keyword>
<feature type="transmembrane region" description="Helical" evidence="1">
    <location>
        <begin position="112"/>
        <end position="134"/>
    </location>
</feature>
<keyword evidence="1" id="KW-1133">Transmembrane helix</keyword>
<dbReference type="Gene3D" id="1.20.1250.20">
    <property type="entry name" value="MFS general substrate transporter like domains"/>
    <property type="match status" value="1"/>
</dbReference>
<dbReference type="GO" id="GO:0022857">
    <property type="term" value="F:transmembrane transporter activity"/>
    <property type="evidence" value="ECO:0007669"/>
    <property type="project" value="InterPro"/>
</dbReference>
<evidence type="ECO:0000256" key="1">
    <source>
        <dbReference type="SAM" id="Phobius"/>
    </source>
</evidence>
<accession>A0A3N2BCN0</accession>
<dbReference type="InterPro" id="IPR036259">
    <property type="entry name" value="MFS_trans_sf"/>
</dbReference>
<feature type="transmembrane region" description="Helical" evidence="1">
    <location>
        <begin position="281"/>
        <end position="301"/>
    </location>
</feature>
<keyword evidence="1" id="KW-0812">Transmembrane</keyword>
<gene>
    <name evidence="2" type="ORF">EDD31_1375</name>
</gene>
<dbReference type="EMBL" id="RKHK01000001">
    <property type="protein sequence ID" value="ROR73010.1"/>
    <property type="molecule type" value="Genomic_DNA"/>
</dbReference>
<proteinExistence type="predicted"/>
<sequence>MVKRSLQAPEVEVPAAAQGLGTALAGMLLIATTYGMARFGVGLFGPAFEAERPELAGVLGWAAAAQFTSFSVAALLAARLVGPRPRWGVALAGATAAGGSLVVAFAGHPALFIAAVFLGGMGAGFASPALVRIVDAAVPASSASTAQGVVNSGTAVGVVGAGMVAFTSPGLAAAWVLMAALCVGSAAMVWLRGSRADALEASAALAGRIVAGPRRALAVPAVAAAVAGAASALVWTFGPLMVTSAGALPPEHAGWLWVALGLGGLLGVLTGALVHQLGIRLGWLSCAAALALAIGGVGLSTHGQLPALAYGGMALFGAAYMSLSGVLILWAREAWPGHGGEGTSLLFIALATGQAVGSATFGLTDLSRPGLISLAAVVICVTGGLLGLVRWR</sequence>
<protein>
    <submittedName>
        <fullName evidence="2">Putative MFS family arabinose efflux permease</fullName>
    </submittedName>
</protein>
<dbReference type="InterPro" id="IPR011701">
    <property type="entry name" value="MFS"/>
</dbReference>
<feature type="transmembrane region" description="Helical" evidence="1">
    <location>
        <begin position="216"/>
        <end position="235"/>
    </location>
</feature>
<feature type="transmembrane region" description="Helical" evidence="1">
    <location>
        <begin position="307"/>
        <end position="331"/>
    </location>
</feature>
<feature type="transmembrane region" description="Helical" evidence="1">
    <location>
        <begin position="370"/>
        <end position="389"/>
    </location>
</feature>
<feature type="transmembrane region" description="Helical" evidence="1">
    <location>
        <begin position="172"/>
        <end position="191"/>
    </location>
</feature>
<evidence type="ECO:0000313" key="3">
    <source>
        <dbReference type="Proteomes" id="UP000280668"/>
    </source>
</evidence>